<evidence type="ECO:0000256" key="8">
    <source>
        <dbReference type="PROSITE-ProRule" id="PRU01077"/>
    </source>
</evidence>
<evidence type="ECO:0000259" key="12">
    <source>
        <dbReference type="PROSITE" id="PS50238"/>
    </source>
</evidence>
<dbReference type="GO" id="GO:0005829">
    <property type="term" value="C:cytosol"/>
    <property type="evidence" value="ECO:0007669"/>
    <property type="project" value="UniProtKB-ARBA"/>
</dbReference>
<keyword evidence="4" id="KW-0862">Zinc</keyword>
<accession>A0A835P1L0</accession>
<dbReference type="CDD" id="cd20816">
    <property type="entry name" value="C1_GMIP-like"/>
    <property type="match status" value="1"/>
</dbReference>
<dbReference type="SMART" id="SM00055">
    <property type="entry name" value="FCH"/>
    <property type="match status" value="1"/>
</dbReference>
<sequence length="1465" mass="162664">MLFSFTFGLSNGHQVTDSVDCRSSTSTAAAGMLRQNGGSNKRGLGLARLSTSNFFTISSSANWGMGRSTKSSSLSSISSNSDCYDNPVVDPEYIMQLVNDVRKFADVLLYLKEAFLSEENHDGLHQVVHERLGELLRVLKAVINKHQTLNSVDILSAAGTVIAKVKAIVCSQDVLGKESAWFKVDVKYISIPLVLLIETLDESFILSHYSSLSWKCAEGCVEWLTVNFKEVNEENKRELFSEIFSSIETLAFTFGNVVSDFLMGDVDNGSSLGLPVSRRSRSFENLSVESGGSLHERDDIQGHLRAEEVDSMLLRNDSGIESALSYAKAWSKYTKDVVAWVEKKLSLEVECAKNLAKMAETAKAVVVHQDYMPFQSIFINAFQNDIENSQLWQQTAAALQSNKFVQVCLKKKTKPLLGRKNELDRQRKDIKELWQREQKKMQELEAALRKAKLLYTQRQDEYEKAKSCTARAEEEHLSSSGSFVKDFSKQLEKKRRLEEEAFQKAEEANEHYKASMAEVEEKRNYLESFKSDVLTQLRELIYQCDLTLKAATVNLFQLQHAQVVSLPVNCQSLCESAKLYDPGQQYSEFVKNLPKDGIPVESGCFETQSSQIDGVFNKQSTNSVHTSHGNLSQCSGDFPAQALDDVGSPVYHRSQKVREKRSSSNTDIQGIYDALGFFHYIARSCNLCKFSYFEYTYSQFSILKKRTFFSKAVRGPPPFRSWSVGNQSGGMCSDSESAGGSSESRSMDSPSASPGDFKRRLPRTPSTGTMSSADDLDEREPPSPSDCGLNDLTSETANSPGPFRNANMSKAAQTHKLRKLRAPSKCRECDGLVVFHGAECEECSLACHKKCLETLAIQCGHKKLHGRLHLFGVEFAQAAKNIPDGIPFIIKKCTSEIESRALNVKGIYRVNGAKSRVEKLCQAFENGKDLVELSELYAHDISNVLKLYLRQLPEPLILFRLYNEFIGLAKESQNANEELDAKQASPKAKTRQSLCIELNRIIIKIKDLLKQLPGPNYNTLQYLIGHLHRVTEQCDENKMSASNLGIIFGPTLIRPRQTDATVSLSSLVDYPYQARVVELLITYYEKIFDVSLKPLLSTSHSEETAVTVRVALSADEREPQQQRKSSIAVKEGIQIVPSERASETAALFLESKNSKNTKEEADISISGDAVSPASEKDNDPFISLGEDLCKKNLLPVKPSRQIAKVPLRAPRTKPVSRPVSLPVDRILPPCVLNERNSRNAGAVSSEKLGRSPTIEEVSEVKALPAVDTSCRLPCYDTQMLRKTWDKQYKQYDITARTAMIMTNVPQEIRALESGTAGALSSSCSLGNNSTNAILPNKPYSVVGSGRTAAEENGPDVNPLAAFRAPRTLQPPPGTFYKPPSNKSKENEDGSSAKACAPTSASSVLPQDNTVKLARSSAFPSGAAEQNANEQKSSSEDIHPTDLKPAYHRLRPKRIQELEHREAHFV</sequence>
<dbReference type="FunFam" id="1.10.555.10:FF:000016">
    <property type="entry name" value="Rho GTPase activating protein 29"/>
    <property type="match status" value="1"/>
</dbReference>
<evidence type="ECO:0000256" key="6">
    <source>
        <dbReference type="ARBA" id="ARBA00040783"/>
    </source>
</evidence>
<evidence type="ECO:0000313" key="16">
    <source>
        <dbReference type="Proteomes" id="UP000618051"/>
    </source>
</evidence>
<feature type="compositionally biased region" description="Basic and acidic residues" evidence="10">
    <location>
        <begin position="1432"/>
        <end position="1441"/>
    </location>
</feature>
<comment type="caution">
    <text evidence="14">The sequence shown here is derived from an EMBL/GenBank/DDBJ whole genome shotgun (WGS) entry which is preliminary data.</text>
</comment>
<feature type="compositionally biased region" description="Polar residues" evidence="10">
    <location>
        <begin position="1398"/>
        <end position="1409"/>
    </location>
</feature>
<dbReference type="EMBL" id="JADDUC010000009">
    <property type="protein sequence ID" value="KAG0131374.1"/>
    <property type="molecule type" value="Genomic_DNA"/>
</dbReference>
<dbReference type="PROSITE" id="PS00479">
    <property type="entry name" value="ZF_DAG_PE_1"/>
    <property type="match status" value="1"/>
</dbReference>
<dbReference type="GO" id="GO:0005096">
    <property type="term" value="F:GTPase activator activity"/>
    <property type="evidence" value="ECO:0007669"/>
    <property type="project" value="UniProtKB-KW"/>
</dbReference>
<gene>
    <name evidence="15" type="ORF">IHE44_0014918</name>
    <name evidence="14" type="ORF">IHE44_013899</name>
</gene>
<dbReference type="PROSITE" id="PS51741">
    <property type="entry name" value="F_BAR"/>
    <property type="match status" value="1"/>
</dbReference>
<evidence type="ECO:0000259" key="13">
    <source>
        <dbReference type="PROSITE" id="PS51741"/>
    </source>
</evidence>
<dbReference type="GO" id="GO:0051056">
    <property type="term" value="P:regulation of small GTPase mediated signal transduction"/>
    <property type="evidence" value="ECO:0007669"/>
    <property type="project" value="UniProtKB-ARBA"/>
</dbReference>
<dbReference type="InterPro" id="IPR051025">
    <property type="entry name" value="RhoGAP"/>
</dbReference>
<evidence type="ECO:0000256" key="3">
    <source>
        <dbReference type="ARBA" id="ARBA00022771"/>
    </source>
</evidence>
<dbReference type="PROSITE" id="PS50238">
    <property type="entry name" value="RHOGAP"/>
    <property type="match status" value="1"/>
</dbReference>
<name>A0A835P1L0_9PASS</name>
<dbReference type="OrthoDB" id="79452at2759"/>
<dbReference type="InterPro" id="IPR054713">
    <property type="entry name" value="GMIP/FCHO2-like_FCH"/>
</dbReference>
<keyword evidence="16" id="KW-1185">Reference proteome</keyword>
<dbReference type="Proteomes" id="UP000618051">
    <property type="component" value="Unassembled WGS sequence"/>
</dbReference>
<feature type="coiled-coil region" evidence="9">
    <location>
        <begin position="427"/>
        <end position="461"/>
    </location>
</feature>
<feature type="region of interest" description="Disordered" evidence="10">
    <location>
        <begin position="719"/>
        <end position="817"/>
    </location>
</feature>
<keyword evidence="3" id="KW-0863">Zinc-finger</keyword>
<evidence type="ECO:0000256" key="9">
    <source>
        <dbReference type="SAM" id="Coils"/>
    </source>
</evidence>
<dbReference type="InterPro" id="IPR001060">
    <property type="entry name" value="FCH_dom"/>
</dbReference>
<dbReference type="PROSITE" id="PS50081">
    <property type="entry name" value="ZF_DAG_PE_2"/>
    <property type="match status" value="1"/>
</dbReference>
<dbReference type="Pfam" id="PF22699">
    <property type="entry name" value="GMIP-like_FCH"/>
    <property type="match status" value="1"/>
</dbReference>
<dbReference type="InterPro" id="IPR046349">
    <property type="entry name" value="C1-like_sf"/>
</dbReference>
<dbReference type="EMBL" id="JADDUC020000009">
    <property type="protein sequence ID" value="KAI1236665.1"/>
    <property type="molecule type" value="Genomic_DNA"/>
</dbReference>
<dbReference type="GO" id="GO:0008270">
    <property type="term" value="F:zinc ion binding"/>
    <property type="evidence" value="ECO:0007669"/>
    <property type="project" value="UniProtKB-KW"/>
</dbReference>
<dbReference type="InterPro" id="IPR008936">
    <property type="entry name" value="Rho_GTPase_activation_prot"/>
</dbReference>
<reference evidence="14" key="1">
    <citation type="submission" date="2020-10" db="EMBL/GenBank/DDBJ databases">
        <title>Feather gene expression reveals the developmental basis of iridescence in African starlings.</title>
        <authorList>
            <person name="Rubenstein D.R."/>
        </authorList>
    </citation>
    <scope>NUCLEOTIDE SEQUENCE</scope>
    <source>
        <strain evidence="14">SS15</strain>
        <tissue evidence="14">Liver</tissue>
    </source>
</reference>
<dbReference type="PANTHER" id="PTHR15228">
    <property type="entry name" value="SPERMATHECAL PHYSIOLOGY VARIANT"/>
    <property type="match status" value="1"/>
</dbReference>
<dbReference type="SMART" id="SM00109">
    <property type="entry name" value="C1"/>
    <property type="match status" value="1"/>
</dbReference>
<dbReference type="Gene3D" id="1.10.555.10">
    <property type="entry name" value="Rho GTPase activation protein"/>
    <property type="match status" value="1"/>
</dbReference>
<evidence type="ECO:0000256" key="10">
    <source>
        <dbReference type="SAM" id="MobiDB-lite"/>
    </source>
</evidence>
<feature type="compositionally biased region" description="Low complexity" evidence="10">
    <location>
        <begin position="733"/>
        <end position="754"/>
    </location>
</feature>
<feature type="region of interest" description="Disordered" evidence="10">
    <location>
        <begin position="1363"/>
        <end position="1450"/>
    </location>
</feature>
<dbReference type="InterPro" id="IPR057028">
    <property type="entry name" value="RHG29_45_N"/>
</dbReference>
<evidence type="ECO:0000256" key="1">
    <source>
        <dbReference type="ARBA" id="ARBA00022468"/>
    </source>
</evidence>
<dbReference type="SMART" id="SM00324">
    <property type="entry name" value="RhoGAP"/>
    <property type="match status" value="1"/>
</dbReference>
<dbReference type="SUPFAM" id="SSF57889">
    <property type="entry name" value="Cysteine-rich domain"/>
    <property type="match status" value="1"/>
</dbReference>
<dbReference type="InterPro" id="IPR002219">
    <property type="entry name" value="PKC_DAG/PE"/>
</dbReference>
<evidence type="ECO:0000256" key="2">
    <source>
        <dbReference type="ARBA" id="ARBA00022723"/>
    </source>
</evidence>
<keyword evidence="5 8" id="KW-0175">Coiled coil</keyword>
<feature type="domain" description="Phorbol-ester/DAG-type" evidence="11">
    <location>
        <begin position="814"/>
        <end position="859"/>
    </location>
</feature>
<reference evidence="15 16" key="2">
    <citation type="journal article" date="2021" name="J. Hered.">
        <title>Feather Gene Expression Elucidates the Developmental Basis of Plumage Iridescence in African Starlings.</title>
        <authorList>
            <person name="Rubenstein D.R."/>
            <person name="Corvelo A."/>
            <person name="MacManes M.D."/>
            <person name="Maia R."/>
            <person name="Narzisi G."/>
            <person name="Rousaki A."/>
            <person name="Vandenabeele P."/>
            <person name="Shawkey M.D."/>
            <person name="Solomon J."/>
        </authorList>
    </citation>
    <scope>NUCLEOTIDE SEQUENCE [LARGE SCALE GENOMIC DNA]</scope>
    <source>
        <strain evidence="15">SS15</strain>
    </source>
</reference>
<dbReference type="InterPro" id="IPR027267">
    <property type="entry name" value="AH/BAR_dom_sf"/>
</dbReference>
<dbReference type="SUPFAM" id="SSF103657">
    <property type="entry name" value="BAR/IMD domain-like"/>
    <property type="match status" value="1"/>
</dbReference>
<keyword evidence="1" id="KW-0343">GTPase activation</keyword>
<evidence type="ECO:0000259" key="11">
    <source>
        <dbReference type="PROSITE" id="PS50081"/>
    </source>
</evidence>
<feature type="coiled-coil region" evidence="9">
    <location>
        <begin position="488"/>
        <end position="522"/>
    </location>
</feature>
<dbReference type="InterPro" id="IPR031160">
    <property type="entry name" value="F_BAR_dom"/>
</dbReference>
<dbReference type="PANTHER" id="PTHR15228:SF7">
    <property type="entry name" value="RHO GTPASE-ACTIVATING PROTEIN 29"/>
    <property type="match status" value="1"/>
</dbReference>
<organism evidence="14">
    <name type="scientific">Lamprotornis superbus</name>
    <dbReference type="NCBI Taxonomy" id="245042"/>
    <lineage>
        <taxon>Eukaryota</taxon>
        <taxon>Metazoa</taxon>
        <taxon>Chordata</taxon>
        <taxon>Craniata</taxon>
        <taxon>Vertebrata</taxon>
        <taxon>Euteleostomi</taxon>
        <taxon>Archelosauria</taxon>
        <taxon>Archosauria</taxon>
        <taxon>Dinosauria</taxon>
        <taxon>Saurischia</taxon>
        <taxon>Theropoda</taxon>
        <taxon>Coelurosauria</taxon>
        <taxon>Aves</taxon>
        <taxon>Neognathae</taxon>
        <taxon>Neoaves</taxon>
        <taxon>Telluraves</taxon>
        <taxon>Australaves</taxon>
        <taxon>Passeriformes</taxon>
        <taxon>Sturnidae</taxon>
        <taxon>Lamprotornis</taxon>
    </lineage>
</organism>
<dbReference type="CDD" id="cd04409">
    <property type="entry name" value="RhoGAP_PARG1"/>
    <property type="match status" value="1"/>
</dbReference>
<evidence type="ECO:0000313" key="15">
    <source>
        <dbReference type="EMBL" id="KAI1236665.1"/>
    </source>
</evidence>
<evidence type="ECO:0000256" key="5">
    <source>
        <dbReference type="ARBA" id="ARBA00023054"/>
    </source>
</evidence>
<dbReference type="Pfam" id="PF24235">
    <property type="entry name" value="RHG29_45_N"/>
    <property type="match status" value="1"/>
</dbReference>
<feature type="domain" description="Rho-GAP" evidence="12">
    <location>
        <begin position="873"/>
        <end position="1088"/>
    </location>
</feature>
<reference evidence="15" key="3">
    <citation type="submission" date="2022-01" db="EMBL/GenBank/DDBJ databases">
        <authorList>
            <person name="Rubenstein D.R."/>
        </authorList>
    </citation>
    <scope>NUCLEOTIDE SEQUENCE</scope>
    <source>
        <strain evidence="15">SS15</strain>
        <tissue evidence="15">Liver</tissue>
    </source>
</reference>
<dbReference type="SUPFAM" id="SSF48350">
    <property type="entry name" value="GTPase activation domain, GAP"/>
    <property type="match status" value="1"/>
</dbReference>
<evidence type="ECO:0000256" key="7">
    <source>
        <dbReference type="ARBA" id="ARBA00042921"/>
    </source>
</evidence>
<evidence type="ECO:0000256" key="4">
    <source>
        <dbReference type="ARBA" id="ARBA00022833"/>
    </source>
</evidence>
<protein>
    <recommendedName>
        <fullName evidence="6">Rho GTPase-activating protein 29</fullName>
    </recommendedName>
    <alternativeName>
        <fullName evidence="7">Rho-type GTPase-activating protein 29</fullName>
    </alternativeName>
</protein>
<evidence type="ECO:0000313" key="14">
    <source>
        <dbReference type="EMBL" id="KAG0131374.1"/>
    </source>
</evidence>
<dbReference type="Gene3D" id="1.20.1270.60">
    <property type="entry name" value="Arfaptin homology (AH) domain/BAR domain"/>
    <property type="match status" value="1"/>
</dbReference>
<dbReference type="Pfam" id="PF00620">
    <property type="entry name" value="RhoGAP"/>
    <property type="match status" value="1"/>
</dbReference>
<proteinExistence type="predicted"/>
<dbReference type="InterPro" id="IPR000198">
    <property type="entry name" value="RhoGAP_dom"/>
</dbReference>
<dbReference type="GO" id="GO:0007165">
    <property type="term" value="P:signal transduction"/>
    <property type="evidence" value="ECO:0007669"/>
    <property type="project" value="InterPro"/>
</dbReference>
<keyword evidence="2" id="KW-0479">Metal-binding</keyword>
<feature type="domain" description="F-BAR" evidence="13">
    <location>
        <begin position="307"/>
        <end position="585"/>
    </location>
</feature>